<dbReference type="InterPro" id="IPR011650">
    <property type="entry name" value="Peptidase_M20_dimer"/>
</dbReference>
<dbReference type="SUPFAM" id="SSF53187">
    <property type="entry name" value="Zn-dependent exopeptidases"/>
    <property type="match status" value="1"/>
</dbReference>
<evidence type="ECO:0000256" key="8">
    <source>
        <dbReference type="SAM" id="SignalP"/>
    </source>
</evidence>
<dbReference type="GO" id="GO:0016813">
    <property type="term" value="F:hydrolase activity, acting on carbon-nitrogen (but not peptide) bonds, in linear amidines"/>
    <property type="evidence" value="ECO:0007669"/>
    <property type="project" value="InterPro"/>
</dbReference>
<dbReference type="InterPro" id="IPR001261">
    <property type="entry name" value="ArgE/DapE_CS"/>
</dbReference>
<dbReference type="GO" id="GO:0006144">
    <property type="term" value="P:purine nucleobase metabolic process"/>
    <property type="evidence" value="ECO:0007669"/>
    <property type="project" value="UniProtKB-KW"/>
</dbReference>
<dbReference type="PANTHER" id="PTHR32494">
    <property type="entry name" value="ALLANTOATE DEIMINASE-RELATED"/>
    <property type="match status" value="1"/>
</dbReference>
<dbReference type="SUPFAM" id="SSF55031">
    <property type="entry name" value="Bacterial exopeptidase dimerisation domain"/>
    <property type="match status" value="1"/>
</dbReference>
<feature type="signal peptide" evidence="8">
    <location>
        <begin position="1"/>
        <end position="27"/>
    </location>
</feature>
<gene>
    <name evidence="10" type="ORF">KP509_18G052300</name>
</gene>
<keyword evidence="11" id="KW-1185">Reference proteome</keyword>
<dbReference type="PANTHER" id="PTHR32494:SF19">
    <property type="entry name" value="ALLANTOATE DEIMINASE-RELATED"/>
    <property type="match status" value="1"/>
</dbReference>
<feature type="chain" id="PRO_5035924857" description="Peptidase M20 dimerisation domain-containing protein" evidence="8">
    <location>
        <begin position="28"/>
        <end position="481"/>
    </location>
</feature>
<dbReference type="InterPro" id="IPR010158">
    <property type="entry name" value="Amidase_Cbmase"/>
</dbReference>
<dbReference type="InterPro" id="IPR036264">
    <property type="entry name" value="Bact_exopeptidase_dim_dom"/>
</dbReference>
<dbReference type="Pfam" id="PF01546">
    <property type="entry name" value="Peptidase_M20"/>
    <property type="match status" value="1"/>
</dbReference>
<dbReference type="Proteomes" id="UP000825935">
    <property type="component" value="Chromosome 18"/>
</dbReference>
<dbReference type="Pfam" id="PF07687">
    <property type="entry name" value="M20_dimer"/>
    <property type="match status" value="1"/>
</dbReference>
<evidence type="ECO:0000256" key="3">
    <source>
        <dbReference type="ARBA" id="ARBA00011738"/>
    </source>
</evidence>
<evidence type="ECO:0000259" key="9">
    <source>
        <dbReference type="Pfam" id="PF07687"/>
    </source>
</evidence>
<dbReference type="NCBIfam" id="TIGR01879">
    <property type="entry name" value="hydantase"/>
    <property type="match status" value="1"/>
</dbReference>
<evidence type="ECO:0000313" key="10">
    <source>
        <dbReference type="EMBL" id="KAH7365902.1"/>
    </source>
</evidence>
<comment type="subunit">
    <text evidence="3">Homodimer.</text>
</comment>
<comment type="caution">
    <text evidence="10">The sequence shown here is derived from an EMBL/GenBank/DDBJ whole genome shotgun (WGS) entry which is preliminary data.</text>
</comment>
<dbReference type="EMBL" id="CM035423">
    <property type="protein sequence ID" value="KAH7365902.1"/>
    <property type="molecule type" value="Genomic_DNA"/>
</dbReference>
<protein>
    <recommendedName>
        <fullName evidence="9">Peptidase M20 dimerisation domain-containing protein</fullName>
    </recommendedName>
</protein>
<keyword evidence="8" id="KW-0732">Signal</keyword>
<dbReference type="CDD" id="cd03884">
    <property type="entry name" value="M20_bAS"/>
    <property type="match status" value="1"/>
</dbReference>
<evidence type="ECO:0000256" key="5">
    <source>
        <dbReference type="ARBA" id="ARBA00022723"/>
    </source>
</evidence>
<proteinExistence type="inferred from homology"/>
<dbReference type="InterPro" id="IPR002933">
    <property type="entry name" value="Peptidase_M20"/>
</dbReference>
<keyword evidence="6" id="KW-0378">Hydrolase</keyword>
<evidence type="ECO:0000313" key="11">
    <source>
        <dbReference type="Proteomes" id="UP000825935"/>
    </source>
</evidence>
<dbReference type="OrthoDB" id="4676at2759"/>
<accession>A0A8T2SRM0</accession>
<dbReference type="PROSITE" id="PS00758">
    <property type="entry name" value="ARGE_DAPE_CPG2_1"/>
    <property type="match status" value="1"/>
</dbReference>
<keyword evidence="5" id="KW-0479">Metal-binding</keyword>
<dbReference type="Gene3D" id="3.40.630.10">
    <property type="entry name" value="Zn peptidases"/>
    <property type="match status" value="1"/>
</dbReference>
<comment type="similarity">
    <text evidence="2">Belongs to the peptidase M20A family.</text>
</comment>
<evidence type="ECO:0000256" key="7">
    <source>
        <dbReference type="ARBA" id="ARBA00023211"/>
    </source>
</evidence>
<evidence type="ECO:0000256" key="1">
    <source>
        <dbReference type="ARBA" id="ARBA00001936"/>
    </source>
</evidence>
<keyword evidence="4" id="KW-0659">Purine metabolism</keyword>
<evidence type="ECO:0000256" key="4">
    <source>
        <dbReference type="ARBA" id="ARBA00022631"/>
    </source>
</evidence>
<reference evidence="10" key="1">
    <citation type="submission" date="2021-08" db="EMBL/GenBank/DDBJ databases">
        <title>WGS assembly of Ceratopteris richardii.</title>
        <authorList>
            <person name="Marchant D.B."/>
            <person name="Chen G."/>
            <person name="Jenkins J."/>
            <person name="Shu S."/>
            <person name="Leebens-Mack J."/>
            <person name="Grimwood J."/>
            <person name="Schmutz J."/>
            <person name="Soltis P."/>
            <person name="Soltis D."/>
            <person name="Chen Z.-H."/>
        </authorList>
    </citation>
    <scope>NUCLEOTIDE SEQUENCE</scope>
    <source>
        <strain evidence="10">Whitten #5841</strain>
        <tissue evidence="10">Leaf</tissue>
    </source>
</reference>
<dbReference type="OMA" id="CSSGVWA"/>
<keyword evidence="7" id="KW-0464">Manganese</keyword>
<evidence type="ECO:0000256" key="6">
    <source>
        <dbReference type="ARBA" id="ARBA00022801"/>
    </source>
</evidence>
<dbReference type="Gene3D" id="3.30.70.360">
    <property type="match status" value="1"/>
</dbReference>
<feature type="domain" description="Peptidase M20 dimerisation" evidence="9">
    <location>
        <begin position="249"/>
        <end position="363"/>
    </location>
</feature>
<name>A0A8T2SRM0_CERRI</name>
<sequence length="481" mass="51683">MASSSVNARLVGYISLFFISIISLASGSNNKIADDEILKLEPILRLHQLAAISDSPHHIQRTFLSKASLEAGKLLQTWMEDAGMSTWIDNIGNVHGRTNGNNPSAPALLIGSHYDTVIDAGKYDGALGIIVAIAAVKSLHVHGLLEKFPRPIEIIAFSDEEGVRFQSTFLGSAAIAGKFSEHLLSVVDKSGTTLEAALKASSVPGTAESIIGMKYEADSVWGYIEVHIEQGPVLEKQGIPLGVVAAIAGQTRINVILKGLQGHAGTIPMAMRRDPMTASAAAILNIEHICKHPEEFMGDLEQGKRNHFVHEGALVCTVGEIATWPGASNVIPGEVSFTIDVRAEDDLVRKSAVSTIIKRIENISLARQVFPRVEIKHEAGAVICDSDLQKQLRFAASQALRKLPSSVFQGDKQCIPTVISGAGHDALMMAHLTKVGMLFVRCTGGISHSPDEHVLEDDIWAASLALKDFLGKEIPHEEFAS</sequence>
<evidence type="ECO:0000256" key="2">
    <source>
        <dbReference type="ARBA" id="ARBA00006247"/>
    </source>
</evidence>
<comment type="cofactor">
    <cofactor evidence="1">
        <name>Mn(2+)</name>
        <dbReference type="ChEBI" id="CHEBI:29035"/>
    </cofactor>
</comment>
<dbReference type="AlphaFoldDB" id="A0A8T2SRM0"/>
<organism evidence="10 11">
    <name type="scientific">Ceratopteris richardii</name>
    <name type="common">Triangle waterfern</name>
    <dbReference type="NCBI Taxonomy" id="49495"/>
    <lineage>
        <taxon>Eukaryota</taxon>
        <taxon>Viridiplantae</taxon>
        <taxon>Streptophyta</taxon>
        <taxon>Embryophyta</taxon>
        <taxon>Tracheophyta</taxon>
        <taxon>Polypodiopsida</taxon>
        <taxon>Polypodiidae</taxon>
        <taxon>Polypodiales</taxon>
        <taxon>Pteridineae</taxon>
        <taxon>Pteridaceae</taxon>
        <taxon>Parkerioideae</taxon>
        <taxon>Ceratopteris</taxon>
    </lineage>
</organism>
<dbReference type="GO" id="GO:0046872">
    <property type="term" value="F:metal ion binding"/>
    <property type="evidence" value="ECO:0007669"/>
    <property type="project" value="UniProtKB-KW"/>
</dbReference>